<dbReference type="EMBL" id="WUUL01000007">
    <property type="protein sequence ID" value="MXQ54405.1"/>
    <property type="molecule type" value="Genomic_DNA"/>
</dbReference>
<dbReference type="Proteomes" id="UP000430692">
    <property type="component" value="Unassembled WGS sequence"/>
</dbReference>
<sequence>MLNKGVDVSTAKVRATINDQDTTVLFEGVAFDSDQILLNLQNGEVMDLGTPGANKIVDLVVEASIVNFNCPNWKDVVITKESKGGKH</sequence>
<accession>A0A6I4VWE2</accession>
<evidence type="ECO:0000313" key="2">
    <source>
        <dbReference type="Proteomes" id="UP000430692"/>
    </source>
</evidence>
<dbReference type="AlphaFoldDB" id="A0A6I4VWE2"/>
<reference evidence="1 2" key="1">
    <citation type="submission" date="2019-12" db="EMBL/GenBank/DDBJ databases">
        <title>Whole-genome analyses of novel actinobacteria.</title>
        <authorList>
            <person name="Sahin N."/>
            <person name="Saygin H."/>
        </authorList>
    </citation>
    <scope>NUCLEOTIDE SEQUENCE [LARGE SCALE GENOMIC DNA]</scope>
    <source>
        <strain evidence="1 2">KC615</strain>
    </source>
</reference>
<gene>
    <name evidence="1" type="ORF">GSM42_11915</name>
</gene>
<name>A0A6I4VWE2_9BACL</name>
<comment type="caution">
    <text evidence="1">The sequence shown here is derived from an EMBL/GenBank/DDBJ whole genome shotgun (WGS) entry which is preliminary data.</text>
</comment>
<protein>
    <submittedName>
        <fullName evidence="1">Uncharacterized protein</fullName>
    </submittedName>
</protein>
<evidence type="ECO:0000313" key="1">
    <source>
        <dbReference type="EMBL" id="MXQ54405.1"/>
    </source>
</evidence>
<keyword evidence="2" id="KW-1185">Reference proteome</keyword>
<proteinExistence type="predicted"/>
<organism evidence="1 2">
    <name type="scientific">Shimazuella alba</name>
    <dbReference type="NCBI Taxonomy" id="2690964"/>
    <lineage>
        <taxon>Bacteria</taxon>
        <taxon>Bacillati</taxon>
        <taxon>Bacillota</taxon>
        <taxon>Bacilli</taxon>
        <taxon>Bacillales</taxon>
        <taxon>Thermoactinomycetaceae</taxon>
        <taxon>Shimazuella</taxon>
    </lineage>
</organism>
<dbReference type="RefSeq" id="WP_160801763.1">
    <property type="nucleotide sequence ID" value="NZ_WUUL01000007.1"/>
</dbReference>